<dbReference type="PROSITE" id="PS00463">
    <property type="entry name" value="ZN2_CY6_FUNGAL_1"/>
    <property type="match status" value="1"/>
</dbReference>
<dbReference type="GO" id="GO:0003677">
    <property type="term" value="F:DNA binding"/>
    <property type="evidence" value="ECO:0007669"/>
    <property type="project" value="UniProtKB-KW"/>
</dbReference>
<keyword evidence="10" id="KW-1185">Reference proteome</keyword>
<evidence type="ECO:0000256" key="3">
    <source>
        <dbReference type="ARBA" id="ARBA00023015"/>
    </source>
</evidence>
<proteinExistence type="predicted"/>
<dbReference type="InterPro" id="IPR036864">
    <property type="entry name" value="Zn2-C6_fun-type_DNA-bd_sf"/>
</dbReference>
<dbReference type="GO" id="GO:0005634">
    <property type="term" value="C:nucleus"/>
    <property type="evidence" value="ECO:0007669"/>
    <property type="project" value="UniProtKB-SubCell"/>
</dbReference>
<dbReference type="InterPro" id="IPR001138">
    <property type="entry name" value="Zn2Cys6_DnaBD"/>
</dbReference>
<dbReference type="SUPFAM" id="SSF57701">
    <property type="entry name" value="Zn2/Cys6 DNA-binding domain"/>
    <property type="match status" value="1"/>
</dbReference>
<dbReference type="OrthoDB" id="4119414at2759"/>
<dbReference type="SMART" id="SM00066">
    <property type="entry name" value="GAL4"/>
    <property type="match status" value="1"/>
</dbReference>
<keyword evidence="2" id="KW-0479">Metal-binding</keyword>
<dbReference type="EMBL" id="KN847520">
    <property type="protein sequence ID" value="KIV96141.1"/>
    <property type="molecule type" value="Genomic_DNA"/>
</dbReference>
<dbReference type="VEuPathDB" id="FungiDB:PV10_00045"/>
<dbReference type="Pfam" id="PF00172">
    <property type="entry name" value="Zn_clus"/>
    <property type="match status" value="1"/>
</dbReference>
<evidence type="ECO:0000256" key="7">
    <source>
        <dbReference type="SAM" id="MobiDB-lite"/>
    </source>
</evidence>
<evidence type="ECO:0000256" key="5">
    <source>
        <dbReference type="ARBA" id="ARBA00023163"/>
    </source>
</evidence>
<dbReference type="CDD" id="cd00067">
    <property type="entry name" value="GAL4"/>
    <property type="match status" value="1"/>
</dbReference>
<feature type="domain" description="Zn(2)-C6 fungal-type" evidence="8">
    <location>
        <begin position="23"/>
        <end position="52"/>
    </location>
</feature>
<dbReference type="Proteomes" id="UP000054302">
    <property type="component" value="Unassembled WGS sequence"/>
</dbReference>
<dbReference type="AlphaFoldDB" id="A0A0D1Y642"/>
<dbReference type="Gene3D" id="4.10.240.10">
    <property type="entry name" value="Zn(2)-C6 fungal-type DNA-binding domain"/>
    <property type="match status" value="1"/>
</dbReference>
<protein>
    <recommendedName>
        <fullName evidence="8">Zn(2)-C6 fungal-type domain-containing protein</fullName>
    </recommendedName>
</protein>
<dbReference type="InterPro" id="IPR050987">
    <property type="entry name" value="AtrR-like"/>
</dbReference>
<feature type="region of interest" description="Disordered" evidence="7">
    <location>
        <begin position="159"/>
        <end position="188"/>
    </location>
</feature>
<evidence type="ECO:0000259" key="8">
    <source>
        <dbReference type="PROSITE" id="PS50048"/>
    </source>
</evidence>
<comment type="subcellular location">
    <subcellularLocation>
        <location evidence="1">Nucleus</location>
    </subcellularLocation>
</comment>
<evidence type="ECO:0000256" key="2">
    <source>
        <dbReference type="ARBA" id="ARBA00022723"/>
    </source>
</evidence>
<feature type="compositionally biased region" description="Low complexity" evidence="7">
    <location>
        <begin position="132"/>
        <end position="143"/>
    </location>
</feature>
<keyword evidence="5" id="KW-0804">Transcription</keyword>
<evidence type="ECO:0000256" key="1">
    <source>
        <dbReference type="ARBA" id="ARBA00004123"/>
    </source>
</evidence>
<keyword evidence="4" id="KW-0238">DNA-binding</keyword>
<name>A0A0D1Y642_EXOME</name>
<dbReference type="OMA" id="RAPWMND"/>
<reference evidence="9 10" key="1">
    <citation type="submission" date="2015-01" db="EMBL/GenBank/DDBJ databases">
        <title>The Genome Sequence of Exophiala mesophila CBS40295.</title>
        <authorList>
            <consortium name="The Broad Institute Genomics Platform"/>
            <person name="Cuomo C."/>
            <person name="de Hoog S."/>
            <person name="Gorbushina A."/>
            <person name="Stielow B."/>
            <person name="Teixiera M."/>
            <person name="Abouelleil A."/>
            <person name="Chapman S.B."/>
            <person name="Priest M."/>
            <person name="Young S.K."/>
            <person name="Wortman J."/>
            <person name="Nusbaum C."/>
            <person name="Birren B."/>
        </authorList>
    </citation>
    <scope>NUCLEOTIDE SEQUENCE [LARGE SCALE GENOMIC DNA]</scope>
    <source>
        <strain evidence="9 10">CBS 40295</strain>
    </source>
</reference>
<gene>
    <name evidence="9" type="ORF">PV10_00045</name>
</gene>
<dbReference type="GO" id="GO:0008270">
    <property type="term" value="F:zinc ion binding"/>
    <property type="evidence" value="ECO:0007669"/>
    <property type="project" value="InterPro"/>
</dbReference>
<organism evidence="9 10">
    <name type="scientific">Exophiala mesophila</name>
    <name type="common">Black yeast-like fungus</name>
    <dbReference type="NCBI Taxonomy" id="212818"/>
    <lineage>
        <taxon>Eukaryota</taxon>
        <taxon>Fungi</taxon>
        <taxon>Dikarya</taxon>
        <taxon>Ascomycota</taxon>
        <taxon>Pezizomycotina</taxon>
        <taxon>Eurotiomycetes</taxon>
        <taxon>Chaetothyriomycetidae</taxon>
        <taxon>Chaetothyriales</taxon>
        <taxon>Herpotrichiellaceae</taxon>
        <taxon>Exophiala</taxon>
    </lineage>
</organism>
<dbReference type="GO" id="GO:0000981">
    <property type="term" value="F:DNA-binding transcription factor activity, RNA polymerase II-specific"/>
    <property type="evidence" value="ECO:0007669"/>
    <property type="project" value="InterPro"/>
</dbReference>
<dbReference type="PANTHER" id="PTHR46910:SF3">
    <property type="entry name" value="HALOTOLERANCE PROTEIN 9-RELATED"/>
    <property type="match status" value="1"/>
</dbReference>
<dbReference type="RefSeq" id="XP_016227715.1">
    <property type="nucleotide sequence ID" value="XM_016364066.1"/>
</dbReference>
<evidence type="ECO:0000313" key="9">
    <source>
        <dbReference type="EMBL" id="KIV96141.1"/>
    </source>
</evidence>
<dbReference type="PROSITE" id="PS50048">
    <property type="entry name" value="ZN2_CY6_FUNGAL_2"/>
    <property type="match status" value="1"/>
</dbReference>
<evidence type="ECO:0000313" key="10">
    <source>
        <dbReference type="Proteomes" id="UP000054302"/>
    </source>
</evidence>
<evidence type="ECO:0000256" key="6">
    <source>
        <dbReference type="ARBA" id="ARBA00023242"/>
    </source>
</evidence>
<dbReference type="PANTHER" id="PTHR46910">
    <property type="entry name" value="TRANSCRIPTION FACTOR PDR1"/>
    <property type="match status" value="1"/>
</dbReference>
<keyword evidence="3" id="KW-0805">Transcription regulation</keyword>
<dbReference type="STRING" id="212818.A0A0D1Y642"/>
<sequence>MSQVATRHASKGATKVKRRTARACDRCRLKKAKCDGASRCKTCEQNDGNCTYTARRSREARTYYSQMREVMDEALQRLFNACYHNTGFPGQLPPHLNHSPSTNDILKALGLMTPELEDESIDTPLRTTTAHSSSNIASQRSISPTGDLRVAQSSLHMLPSLDQDDSPSSRPLSRPNQPASLPSAPAVLPSQLPDIQAQTSRMTAPGIGQRGPDVHTTSDTLPDMENFVNLALCEMPTSSMQQSSSRFNDMPDFAFNPPSSGLIPQLNLATDDCLAPWPSTVAVTHQGGFRVR</sequence>
<accession>A0A0D1Y642</accession>
<dbReference type="HOGENOM" id="CLU_074389_1_0_1"/>
<dbReference type="GeneID" id="27317890"/>
<evidence type="ECO:0000256" key="4">
    <source>
        <dbReference type="ARBA" id="ARBA00023125"/>
    </source>
</evidence>
<feature type="region of interest" description="Disordered" evidence="7">
    <location>
        <begin position="125"/>
        <end position="147"/>
    </location>
</feature>
<keyword evidence="6" id="KW-0539">Nucleus</keyword>